<dbReference type="InterPro" id="IPR009057">
    <property type="entry name" value="Homeodomain-like_sf"/>
</dbReference>
<accession>A0A9X3LD22</accession>
<dbReference type="GO" id="GO:0006313">
    <property type="term" value="P:DNA transposition"/>
    <property type="evidence" value="ECO:0007669"/>
    <property type="project" value="InterPro"/>
</dbReference>
<dbReference type="RefSeq" id="WP_269923349.1">
    <property type="nucleotide sequence ID" value="NZ_JAMKBI010000021.1"/>
</dbReference>
<dbReference type="AlphaFoldDB" id="A0A9X3LD22"/>
<evidence type="ECO:0000256" key="1">
    <source>
        <dbReference type="ARBA" id="ARBA00002286"/>
    </source>
</evidence>
<dbReference type="Gene3D" id="1.10.10.60">
    <property type="entry name" value="Homeodomain-like"/>
    <property type="match status" value="1"/>
</dbReference>
<keyword evidence="4" id="KW-1185">Reference proteome</keyword>
<dbReference type="InterPro" id="IPR025948">
    <property type="entry name" value="HTH-like_dom"/>
</dbReference>
<dbReference type="NCBIfam" id="NF033516">
    <property type="entry name" value="transpos_IS3"/>
    <property type="match status" value="1"/>
</dbReference>
<dbReference type="EMBL" id="JAMKBI010000021">
    <property type="protein sequence ID" value="MCZ8535375.1"/>
    <property type="molecule type" value="Genomic_DNA"/>
</dbReference>
<dbReference type="GO" id="GO:0003677">
    <property type="term" value="F:DNA binding"/>
    <property type="evidence" value="ECO:0007669"/>
    <property type="project" value="InterPro"/>
</dbReference>
<organism evidence="3 4">
    <name type="scientific">Psychrobacillus psychrodurans</name>
    <dbReference type="NCBI Taxonomy" id="126157"/>
    <lineage>
        <taxon>Bacteria</taxon>
        <taxon>Bacillati</taxon>
        <taxon>Bacillota</taxon>
        <taxon>Bacilli</taxon>
        <taxon>Bacillales</taxon>
        <taxon>Bacillaceae</taxon>
        <taxon>Psychrobacillus</taxon>
    </lineage>
</organism>
<dbReference type="Pfam" id="PF01527">
    <property type="entry name" value="HTH_Tnp_1"/>
    <property type="match status" value="1"/>
</dbReference>
<dbReference type="InterPro" id="IPR002514">
    <property type="entry name" value="Transposase_8"/>
</dbReference>
<proteinExistence type="predicted"/>
<comment type="function">
    <text evidence="1">Involved in the transposition of the insertion sequence.</text>
</comment>
<dbReference type="InterPro" id="IPR048020">
    <property type="entry name" value="Transpos_IS3"/>
</dbReference>
<gene>
    <name evidence="3" type="ORF">M9R61_18915</name>
</gene>
<protein>
    <submittedName>
        <fullName evidence="3">IS3 family transposase</fullName>
    </submittedName>
</protein>
<dbReference type="PANTHER" id="PTHR46889:SF7">
    <property type="entry name" value="TRANSPOSASE FOR INSERTION SEQUENCE ELEMENT IS904"/>
    <property type="match status" value="1"/>
</dbReference>
<dbReference type="GO" id="GO:0015074">
    <property type="term" value="P:DNA integration"/>
    <property type="evidence" value="ECO:0007669"/>
    <property type="project" value="InterPro"/>
</dbReference>
<dbReference type="InterPro" id="IPR036397">
    <property type="entry name" value="RNaseH_sf"/>
</dbReference>
<dbReference type="InterPro" id="IPR050900">
    <property type="entry name" value="Transposase_IS3/IS150/IS904"/>
</dbReference>
<dbReference type="Gene3D" id="3.30.420.10">
    <property type="entry name" value="Ribonuclease H-like superfamily/Ribonuclease H"/>
    <property type="match status" value="1"/>
</dbReference>
<dbReference type="Proteomes" id="UP001152172">
    <property type="component" value="Unassembled WGS sequence"/>
</dbReference>
<dbReference type="Pfam" id="PF13276">
    <property type="entry name" value="HTH_21"/>
    <property type="match status" value="1"/>
</dbReference>
<dbReference type="SUPFAM" id="SSF46689">
    <property type="entry name" value="Homeodomain-like"/>
    <property type="match status" value="1"/>
</dbReference>
<sequence>MSQKRYNQEFKQTVVELHSSGTPVSQLSSEYGVSEVTIYKWIKQLSTIEGTKELTVSDVEMIQKENLRLKQELEIPKKGYDHIREKIEDEELIDYITNDSGHHPVQVMCRILKMPKSTYYQSFHKKPNSYHVANEAILDRIIDIHKESKGIYGAPKIHRVLLKEGYSCSIKRVQRLMKQAGIQSNIVKKYRPASTQTPVEERENVLKQDFTTTTINEKWVADITYIHTLRDGWCYLASVLDLHSKKIVGYKFSRTMTTEIVLDALKSAVESQNPSPGLIMHTDLGTQYTSEAFQQQLKKYEMIASFSRKGCPYDNACMESFHATLKKEEVYQRRYEYFENARISLFQYIEGWYNRKRIHGSIGFVTPEAYEIMCRAVA</sequence>
<name>A0A9X3LD22_9BACI</name>
<dbReference type="GO" id="GO:0004803">
    <property type="term" value="F:transposase activity"/>
    <property type="evidence" value="ECO:0007669"/>
    <property type="project" value="InterPro"/>
</dbReference>
<dbReference type="Pfam" id="PF00665">
    <property type="entry name" value="rve"/>
    <property type="match status" value="1"/>
</dbReference>
<dbReference type="InterPro" id="IPR012337">
    <property type="entry name" value="RNaseH-like_sf"/>
</dbReference>
<dbReference type="InterPro" id="IPR001584">
    <property type="entry name" value="Integrase_cat-core"/>
</dbReference>
<dbReference type="SUPFAM" id="SSF53098">
    <property type="entry name" value="Ribonuclease H-like"/>
    <property type="match status" value="1"/>
</dbReference>
<dbReference type="PROSITE" id="PS50994">
    <property type="entry name" value="INTEGRASE"/>
    <property type="match status" value="1"/>
</dbReference>
<comment type="caution">
    <text evidence="3">The sequence shown here is derived from an EMBL/GenBank/DDBJ whole genome shotgun (WGS) entry which is preliminary data.</text>
</comment>
<feature type="domain" description="Integrase catalytic" evidence="2">
    <location>
        <begin position="210"/>
        <end position="375"/>
    </location>
</feature>
<dbReference type="PANTHER" id="PTHR46889">
    <property type="entry name" value="TRANSPOSASE INSF FOR INSERTION SEQUENCE IS3B-RELATED"/>
    <property type="match status" value="1"/>
</dbReference>
<evidence type="ECO:0000313" key="3">
    <source>
        <dbReference type="EMBL" id="MCZ8535375.1"/>
    </source>
</evidence>
<evidence type="ECO:0000259" key="2">
    <source>
        <dbReference type="PROSITE" id="PS50994"/>
    </source>
</evidence>
<evidence type="ECO:0000313" key="4">
    <source>
        <dbReference type="Proteomes" id="UP001152172"/>
    </source>
</evidence>
<reference evidence="3" key="1">
    <citation type="submission" date="2022-05" db="EMBL/GenBank/DDBJ databases">
        <authorList>
            <person name="Colautti A."/>
            <person name="Iacumin L."/>
        </authorList>
    </citation>
    <scope>NUCLEOTIDE SEQUENCE</scope>
    <source>
        <strain evidence="3">DSM 30747</strain>
    </source>
</reference>
<dbReference type="Pfam" id="PF13333">
    <property type="entry name" value="rve_2"/>
    <property type="match status" value="1"/>
</dbReference>